<dbReference type="SUPFAM" id="SSF49464">
    <property type="entry name" value="Carboxypeptidase regulatory domain-like"/>
    <property type="match status" value="1"/>
</dbReference>
<keyword evidence="3" id="KW-0998">Cell outer membrane</keyword>
<dbReference type="SUPFAM" id="SSF56935">
    <property type="entry name" value="Porins"/>
    <property type="match status" value="1"/>
</dbReference>
<comment type="subcellular location">
    <subcellularLocation>
        <location evidence="1">Cell outer membrane</location>
    </subcellularLocation>
</comment>
<dbReference type="EMBL" id="JBHTJH010000017">
    <property type="protein sequence ID" value="MFD0863370.1"/>
    <property type="molecule type" value="Genomic_DNA"/>
</dbReference>
<evidence type="ECO:0000313" key="5">
    <source>
        <dbReference type="EMBL" id="MFD0863370.1"/>
    </source>
</evidence>
<protein>
    <submittedName>
        <fullName evidence="5">Carboxypeptidase-like regulatory domain-containing protein</fullName>
    </submittedName>
</protein>
<gene>
    <name evidence="5" type="ORF">ACFQ1M_14240</name>
</gene>
<reference evidence="6" key="1">
    <citation type="journal article" date="2019" name="Int. J. Syst. Evol. Microbiol.">
        <title>The Global Catalogue of Microorganisms (GCM) 10K type strain sequencing project: providing services to taxonomists for standard genome sequencing and annotation.</title>
        <authorList>
            <consortium name="The Broad Institute Genomics Platform"/>
            <consortium name="The Broad Institute Genome Sequencing Center for Infectious Disease"/>
            <person name="Wu L."/>
            <person name="Ma J."/>
        </authorList>
    </citation>
    <scope>NUCLEOTIDE SEQUENCE [LARGE SCALE GENOMIC DNA]</scope>
    <source>
        <strain evidence="6">CCUG 62952</strain>
    </source>
</reference>
<keyword evidence="6" id="KW-1185">Reference proteome</keyword>
<keyword evidence="4" id="KW-0732">Signal</keyword>
<evidence type="ECO:0000256" key="3">
    <source>
        <dbReference type="ARBA" id="ARBA00023237"/>
    </source>
</evidence>
<dbReference type="Gene3D" id="2.40.170.20">
    <property type="entry name" value="TonB-dependent receptor, beta-barrel domain"/>
    <property type="match status" value="1"/>
</dbReference>
<organism evidence="5 6">
    <name type="scientific">Sungkyunkwania multivorans</name>
    <dbReference type="NCBI Taxonomy" id="1173618"/>
    <lineage>
        <taxon>Bacteria</taxon>
        <taxon>Pseudomonadati</taxon>
        <taxon>Bacteroidota</taxon>
        <taxon>Flavobacteriia</taxon>
        <taxon>Flavobacteriales</taxon>
        <taxon>Flavobacteriaceae</taxon>
        <taxon>Sungkyunkwania</taxon>
    </lineage>
</organism>
<accession>A0ABW3D2V3</accession>
<evidence type="ECO:0000256" key="4">
    <source>
        <dbReference type="SAM" id="SignalP"/>
    </source>
</evidence>
<keyword evidence="2" id="KW-0472">Membrane</keyword>
<dbReference type="Gene3D" id="2.60.40.1120">
    <property type="entry name" value="Carboxypeptidase-like, regulatory domain"/>
    <property type="match status" value="1"/>
</dbReference>
<comment type="caution">
    <text evidence="5">The sequence shown here is derived from an EMBL/GenBank/DDBJ whole genome shotgun (WGS) entry which is preliminary data.</text>
</comment>
<name>A0ABW3D2V3_9FLAO</name>
<dbReference type="InterPro" id="IPR036942">
    <property type="entry name" value="Beta-barrel_TonB_sf"/>
</dbReference>
<feature type="chain" id="PRO_5045929159" evidence="4">
    <location>
        <begin position="20"/>
        <end position="921"/>
    </location>
</feature>
<sequence>MRKSILSYFFVLFSAVSFAQNLSEVKGKVVDEVTKEALQSVLVSIDGTTLETTTDVNGEFSFTGVPVGNFILHIETFGYVAKNYPIEVAEGATLDLGEIDLEKDIAQDLSDNLITLTENDLGDDDAGTDATSGLLQSTRDVFLNRAAFDFGQAFFRVRGYDSKEAQVLVNGVKMNKMFNGRPQWNNWGGLNDVTRNQELSSGLSASNYTFGGVFGSTNINTKASDYRPGLRLSGSASNRTYGGRLMATYSSGVLSSGLAYTVSASRRWAEEGFIDGTIYDAYSVFGSLDYRINDDHTINATAFFSPNRRGSSTAITEEVFDLVGRTYNPNWGFQDGEQRNSRVREIEEPVFMLSHFFEKDEFSLKTSVAYQKGRVGRGRIQQQNAQNPNPIYYRYLPSFYLNRLPEDGGPDLVNAELARQNFINDPQVDWNFFYQSNLREGGNGQSVYILHDDVNEDTQLSVNSIFDYQKSDNIEFNGGLTLRSLNSKNFAEITDLLGGTFYRDFDPFTNTSNNLGGNDIKGVGDKFSYNYDIDGTEFDLFGQVQFTYNKVDFFVGANYNYTGFQRNGLFLNEQFLGNSLGKGKKQTFNSGGVKGGLTYKISGNHFITANGAYFSQAPNIRNTFANARVNNDIVPNIQSEKVRSFDASYIVRTSLVKARLTGFYTKFEDASEVSFFFTDGLALAGFGEDFNDVNQDFVSESVVGIDKLHIGGELGLEVQVTPTVKINGAAAFGQFTYTNNPEVFIASDEIPTLGLGKAQLKDYKLANGPQRAYSLGFEYRDPNFWWVGASGNYLSNNYTDPSALVRTDNFFINPDDPNGFPFPEATEEAARELLKQDRLDDFFLVNIVGGKSWRYKGKYISLFASINNALDQTFRTGGFEQSRTANFRELSQDRANGTPSFGPRYFYGFGRTYFLNLAVSF</sequence>
<evidence type="ECO:0000256" key="2">
    <source>
        <dbReference type="ARBA" id="ARBA00023136"/>
    </source>
</evidence>
<evidence type="ECO:0000313" key="6">
    <source>
        <dbReference type="Proteomes" id="UP001596978"/>
    </source>
</evidence>
<dbReference type="Proteomes" id="UP001596978">
    <property type="component" value="Unassembled WGS sequence"/>
</dbReference>
<proteinExistence type="predicted"/>
<dbReference type="Pfam" id="PF13715">
    <property type="entry name" value="CarbopepD_reg_2"/>
    <property type="match status" value="1"/>
</dbReference>
<dbReference type="RefSeq" id="WP_386409353.1">
    <property type="nucleotide sequence ID" value="NZ_JBHTJH010000017.1"/>
</dbReference>
<dbReference type="InterPro" id="IPR008969">
    <property type="entry name" value="CarboxyPept-like_regulatory"/>
</dbReference>
<evidence type="ECO:0000256" key="1">
    <source>
        <dbReference type="ARBA" id="ARBA00004442"/>
    </source>
</evidence>
<feature type="signal peptide" evidence="4">
    <location>
        <begin position="1"/>
        <end position="19"/>
    </location>
</feature>